<evidence type="ECO:0000256" key="1">
    <source>
        <dbReference type="ARBA" id="ARBA00004141"/>
    </source>
</evidence>
<feature type="transmembrane region" description="Helical" evidence="6">
    <location>
        <begin position="208"/>
        <end position="228"/>
    </location>
</feature>
<dbReference type="AlphaFoldDB" id="A0A8T3YMB9"/>
<feature type="transmembrane region" description="Helical" evidence="6">
    <location>
        <begin position="142"/>
        <end position="159"/>
    </location>
</feature>
<evidence type="ECO:0000313" key="7">
    <source>
        <dbReference type="EMBL" id="MBI4210041.1"/>
    </source>
</evidence>
<dbReference type="GO" id="GO:0015093">
    <property type="term" value="F:ferrous iron transmembrane transporter activity"/>
    <property type="evidence" value="ECO:0007669"/>
    <property type="project" value="TreeGrafter"/>
</dbReference>
<name>A0A8T3YMB9_9ARCH</name>
<feature type="transmembrane region" description="Helical" evidence="6">
    <location>
        <begin position="32"/>
        <end position="58"/>
    </location>
</feature>
<comment type="subcellular location">
    <subcellularLocation>
        <location evidence="1">Membrane</location>
        <topology evidence="1">Multi-pass membrane protein</topology>
    </subcellularLocation>
</comment>
<reference evidence="7" key="1">
    <citation type="submission" date="2020-07" db="EMBL/GenBank/DDBJ databases">
        <title>Huge and variable diversity of episymbiotic CPR bacteria and DPANN archaea in groundwater ecosystems.</title>
        <authorList>
            <person name="He C.Y."/>
            <person name="Keren R."/>
            <person name="Whittaker M."/>
            <person name="Farag I.F."/>
            <person name="Doudna J."/>
            <person name="Cate J.H.D."/>
            <person name="Banfield J.F."/>
        </authorList>
    </citation>
    <scope>NUCLEOTIDE SEQUENCE</scope>
    <source>
        <strain evidence="7">NC_groundwater_1296_Ag_S-0.2um_52_80</strain>
    </source>
</reference>
<feature type="transmembrane region" description="Helical" evidence="6">
    <location>
        <begin position="264"/>
        <end position="283"/>
    </location>
</feature>
<dbReference type="Proteomes" id="UP000732298">
    <property type="component" value="Unassembled WGS sequence"/>
</dbReference>
<dbReference type="PANTHER" id="PTHR31632:SF2">
    <property type="entry name" value="PLASMA MEMBRANE IRON PERMEASE"/>
    <property type="match status" value="1"/>
</dbReference>
<dbReference type="InterPro" id="IPR004923">
    <property type="entry name" value="FTR1/Fip1/EfeU"/>
</dbReference>
<evidence type="ECO:0000256" key="5">
    <source>
        <dbReference type="ARBA" id="ARBA00023136"/>
    </source>
</evidence>
<comment type="caution">
    <text evidence="7">The sequence shown here is derived from an EMBL/GenBank/DDBJ whole genome shotgun (WGS) entry which is preliminary data.</text>
</comment>
<dbReference type="PANTHER" id="PTHR31632">
    <property type="entry name" value="IRON TRANSPORTER FTH1"/>
    <property type="match status" value="1"/>
</dbReference>
<dbReference type="Pfam" id="PF03239">
    <property type="entry name" value="FTR1"/>
    <property type="match status" value="1"/>
</dbReference>
<feature type="transmembrane region" description="Helical" evidence="6">
    <location>
        <begin position="70"/>
        <end position="92"/>
    </location>
</feature>
<accession>A0A8T3YMB9</accession>
<protein>
    <submittedName>
        <fullName evidence="7">FTR1 family protein</fullName>
    </submittedName>
</protein>
<evidence type="ECO:0000256" key="4">
    <source>
        <dbReference type="ARBA" id="ARBA00022989"/>
    </source>
</evidence>
<feature type="transmembrane region" description="Helical" evidence="6">
    <location>
        <begin position="179"/>
        <end position="201"/>
    </location>
</feature>
<evidence type="ECO:0000256" key="3">
    <source>
        <dbReference type="ARBA" id="ARBA00022692"/>
    </source>
</evidence>
<keyword evidence="4 6" id="KW-1133">Transmembrane helix</keyword>
<evidence type="ECO:0000313" key="8">
    <source>
        <dbReference type="Proteomes" id="UP000732298"/>
    </source>
</evidence>
<feature type="transmembrane region" description="Helical" evidence="6">
    <location>
        <begin position="104"/>
        <end position="122"/>
    </location>
</feature>
<dbReference type="EMBL" id="JACQPB010000010">
    <property type="protein sequence ID" value="MBI4210041.1"/>
    <property type="molecule type" value="Genomic_DNA"/>
</dbReference>
<sequence>MKLPWLLMLATMVLSAAPIALAEEPAGAAGNAFFESLTIIVREGLEAILIIGAIIAYIAASGHKDKTKGVYAGATAAIIASILTAIIVDGFFKASDSQLEALEGTTMLIAAIVMLYVTNWMLGKIDSARWTAYIKGKAGDALTSGSVLALGIVSFLAVYREGFETVLFYKALAIGSADTAGIISGFVAGIIVLAALFLAIIKLETKLPLNWVFGGTSALLFLLSVKFAGKGIHEFQEAGIISETAMNILPKVKDLGIYPTVETLGAQAVIIIIGAALLHIHIFRRRADMN</sequence>
<proteinExistence type="inferred from homology"/>
<comment type="similarity">
    <text evidence="2">Belongs to the oxidase-dependent Fe transporter (OFeT) (TC 9.A.10.1) family.</text>
</comment>
<gene>
    <name evidence="7" type="ORF">HY544_00850</name>
</gene>
<keyword evidence="5 6" id="KW-0472">Membrane</keyword>
<dbReference type="GO" id="GO:0033573">
    <property type="term" value="C:high-affinity iron permease complex"/>
    <property type="evidence" value="ECO:0007669"/>
    <property type="project" value="InterPro"/>
</dbReference>
<keyword evidence="3 6" id="KW-0812">Transmembrane</keyword>
<organism evidence="7 8">
    <name type="scientific">Candidatus Iainarchaeum sp</name>
    <dbReference type="NCBI Taxonomy" id="3101447"/>
    <lineage>
        <taxon>Archaea</taxon>
        <taxon>Candidatus Iainarchaeota</taxon>
        <taxon>Candidatus Iainarchaeia</taxon>
        <taxon>Candidatus Iainarchaeales</taxon>
        <taxon>Candidatus Iainarchaeaceae</taxon>
        <taxon>Candidatus Iainarchaeum</taxon>
    </lineage>
</organism>
<evidence type="ECO:0000256" key="2">
    <source>
        <dbReference type="ARBA" id="ARBA00008333"/>
    </source>
</evidence>
<evidence type="ECO:0000256" key="6">
    <source>
        <dbReference type="SAM" id="Phobius"/>
    </source>
</evidence>